<keyword evidence="3" id="KW-1185">Reference proteome</keyword>
<accession>A0A8T2TEG7</accession>
<feature type="compositionally biased region" description="Acidic residues" evidence="1">
    <location>
        <begin position="40"/>
        <end position="50"/>
    </location>
</feature>
<reference evidence="2" key="1">
    <citation type="submission" date="2021-08" db="EMBL/GenBank/DDBJ databases">
        <title>WGS assembly of Ceratopteris richardii.</title>
        <authorList>
            <person name="Marchant D.B."/>
            <person name="Chen G."/>
            <person name="Jenkins J."/>
            <person name="Shu S."/>
            <person name="Leebens-Mack J."/>
            <person name="Grimwood J."/>
            <person name="Schmutz J."/>
            <person name="Soltis P."/>
            <person name="Soltis D."/>
            <person name="Chen Z.-H."/>
        </authorList>
    </citation>
    <scope>NUCLEOTIDE SEQUENCE</scope>
    <source>
        <strain evidence="2">Whitten #5841</strain>
        <tissue evidence="2">Leaf</tissue>
    </source>
</reference>
<feature type="compositionally biased region" description="Basic and acidic residues" evidence="1">
    <location>
        <begin position="495"/>
        <end position="505"/>
    </location>
</feature>
<evidence type="ECO:0000313" key="3">
    <source>
        <dbReference type="Proteomes" id="UP000825935"/>
    </source>
</evidence>
<feature type="compositionally biased region" description="Low complexity" evidence="1">
    <location>
        <begin position="278"/>
        <end position="311"/>
    </location>
</feature>
<name>A0A8T2TEG7_CERRI</name>
<feature type="region of interest" description="Disordered" evidence="1">
    <location>
        <begin position="495"/>
        <end position="534"/>
    </location>
</feature>
<gene>
    <name evidence="2" type="ORF">KP509_13G071200</name>
</gene>
<sequence length="686" mass="77510">MEHLLPCSPGSPLQDMQLSPLRSDLSHSMNCIASGHSADDELSSSDDESSDYPSISASEIGSPVNHFHGHSACSSSMVHQANPPSRMVPFKWEEVPGRPLRTSSCNGLAACRASSLQLPPKLHCVGGSATLQHFLRWKSPSLRSPLFIKRNTIHPPMSCSLFRPSPNRQIVQKLCKYMLKTSAFTSHSPLHRLVSHTWKSPSCMHMRSTSFHEHHEQEHEDKIVFNDRFFFDKNSPKDLRHCASMDSMLPVFDPSDEEDELMIKATRNSVDIQQTKVSEPAVSRISSASSSGDQSMSFQGSSCSTSTWKPSSSHVTEYTAAPWTCVPTNRICNMKKAYKEDVDKGFHDYLSPWHPKSLRAMECTSPPWPRLSDKVRRQLEKDHDDEDDGLHDFFSTTSSAKPSHRTEDDNSMDSTCSSPAPWYLNFGPENEEIHVKGRGNKLEVTLVALIKLRKAISKKVINRFRKRGQGANHHLENNMWSPTLATYLYNQQEEERHMSKGDQGGHDTQSICPSIESPRSPEDEKRSEFGSNRLHINPNYYLPKTIKSHSMNPHRRMFPEDESHSDFGSNRLHTESYRNFPEAIKSHSLNGVTQRRGKIQGQERSYLNETDTKSSETPVSSPFLSFRKRMTGRHEPTNFERPASSIAGPPSSSKLVTMGKVRKTVQDLLPLFAELMERTQMLHLSS</sequence>
<dbReference type="Proteomes" id="UP000825935">
    <property type="component" value="Chromosome 13"/>
</dbReference>
<feature type="region of interest" description="Disordered" evidence="1">
    <location>
        <begin position="634"/>
        <end position="654"/>
    </location>
</feature>
<dbReference type="EMBL" id="CM035418">
    <property type="protein sequence ID" value="KAH7421687.1"/>
    <property type="molecule type" value="Genomic_DNA"/>
</dbReference>
<feature type="compositionally biased region" description="Basic and acidic residues" evidence="1">
    <location>
        <begin position="519"/>
        <end position="528"/>
    </location>
</feature>
<feature type="compositionally biased region" description="Low complexity" evidence="1">
    <location>
        <begin position="642"/>
        <end position="653"/>
    </location>
</feature>
<comment type="caution">
    <text evidence="2">The sequence shown here is derived from an EMBL/GenBank/DDBJ whole genome shotgun (WGS) entry which is preliminary data.</text>
</comment>
<feature type="region of interest" description="Disordered" evidence="1">
    <location>
        <begin position="379"/>
        <end position="414"/>
    </location>
</feature>
<feature type="region of interest" description="Disordered" evidence="1">
    <location>
        <begin position="36"/>
        <end position="57"/>
    </location>
</feature>
<organism evidence="2 3">
    <name type="scientific">Ceratopteris richardii</name>
    <name type="common">Triangle waterfern</name>
    <dbReference type="NCBI Taxonomy" id="49495"/>
    <lineage>
        <taxon>Eukaryota</taxon>
        <taxon>Viridiplantae</taxon>
        <taxon>Streptophyta</taxon>
        <taxon>Embryophyta</taxon>
        <taxon>Tracheophyta</taxon>
        <taxon>Polypodiopsida</taxon>
        <taxon>Polypodiidae</taxon>
        <taxon>Polypodiales</taxon>
        <taxon>Pteridineae</taxon>
        <taxon>Pteridaceae</taxon>
        <taxon>Parkerioideae</taxon>
        <taxon>Ceratopteris</taxon>
    </lineage>
</organism>
<feature type="compositionally biased region" description="Polar residues" evidence="1">
    <location>
        <begin position="602"/>
        <end position="621"/>
    </location>
</feature>
<proteinExistence type="predicted"/>
<dbReference type="OrthoDB" id="1934555at2759"/>
<evidence type="ECO:0000256" key="1">
    <source>
        <dbReference type="SAM" id="MobiDB-lite"/>
    </source>
</evidence>
<dbReference type="AlphaFoldDB" id="A0A8T2TEG7"/>
<evidence type="ECO:0000313" key="2">
    <source>
        <dbReference type="EMBL" id="KAH7421687.1"/>
    </source>
</evidence>
<feature type="region of interest" description="Disordered" evidence="1">
    <location>
        <begin position="274"/>
        <end position="311"/>
    </location>
</feature>
<protein>
    <submittedName>
        <fullName evidence="2">Uncharacterized protein</fullName>
    </submittedName>
</protein>
<feature type="region of interest" description="Disordered" evidence="1">
    <location>
        <begin position="589"/>
        <end position="621"/>
    </location>
</feature>